<organism evidence="1 2">
    <name type="scientific">Coprinopsis marcescibilis</name>
    <name type="common">Agaric fungus</name>
    <name type="synonym">Psathyrella marcescibilis</name>
    <dbReference type="NCBI Taxonomy" id="230819"/>
    <lineage>
        <taxon>Eukaryota</taxon>
        <taxon>Fungi</taxon>
        <taxon>Dikarya</taxon>
        <taxon>Basidiomycota</taxon>
        <taxon>Agaricomycotina</taxon>
        <taxon>Agaricomycetes</taxon>
        <taxon>Agaricomycetidae</taxon>
        <taxon>Agaricales</taxon>
        <taxon>Agaricineae</taxon>
        <taxon>Psathyrellaceae</taxon>
        <taxon>Coprinopsis</taxon>
    </lineage>
</organism>
<dbReference type="Proteomes" id="UP000307440">
    <property type="component" value="Unassembled WGS sequence"/>
</dbReference>
<sequence>MPSRISTKYDFFVYLRRFTIALSAIERHRTMPNSEQVSRFSQGLSTIVGALIDKHNPQNMDDVITAGNAVFDYIGLLDSQTTYLFTQTWVYCNLEKCRESVIYQGYTPLSNFANRDEPGLTAVSPV</sequence>
<protein>
    <submittedName>
        <fullName evidence="1">Uncharacterized protein</fullName>
    </submittedName>
</protein>
<name>A0A5C3KFC4_COPMA</name>
<keyword evidence="2" id="KW-1185">Reference proteome</keyword>
<evidence type="ECO:0000313" key="1">
    <source>
        <dbReference type="EMBL" id="TFK18517.1"/>
    </source>
</evidence>
<proteinExistence type="predicted"/>
<reference evidence="1 2" key="1">
    <citation type="journal article" date="2019" name="Nat. Ecol. Evol.">
        <title>Megaphylogeny resolves global patterns of mushroom evolution.</title>
        <authorList>
            <person name="Varga T."/>
            <person name="Krizsan K."/>
            <person name="Foldi C."/>
            <person name="Dima B."/>
            <person name="Sanchez-Garcia M."/>
            <person name="Sanchez-Ramirez S."/>
            <person name="Szollosi G.J."/>
            <person name="Szarkandi J.G."/>
            <person name="Papp V."/>
            <person name="Albert L."/>
            <person name="Andreopoulos W."/>
            <person name="Angelini C."/>
            <person name="Antonin V."/>
            <person name="Barry K.W."/>
            <person name="Bougher N.L."/>
            <person name="Buchanan P."/>
            <person name="Buyck B."/>
            <person name="Bense V."/>
            <person name="Catcheside P."/>
            <person name="Chovatia M."/>
            <person name="Cooper J."/>
            <person name="Damon W."/>
            <person name="Desjardin D."/>
            <person name="Finy P."/>
            <person name="Geml J."/>
            <person name="Haridas S."/>
            <person name="Hughes K."/>
            <person name="Justo A."/>
            <person name="Karasinski D."/>
            <person name="Kautmanova I."/>
            <person name="Kiss B."/>
            <person name="Kocsube S."/>
            <person name="Kotiranta H."/>
            <person name="LaButti K.M."/>
            <person name="Lechner B.E."/>
            <person name="Liimatainen K."/>
            <person name="Lipzen A."/>
            <person name="Lukacs Z."/>
            <person name="Mihaltcheva S."/>
            <person name="Morgado L.N."/>
            <person name="Niskanen T."/>
            <person name="Noordeloos M.E."/>
            <person name="Ohm R.A."/>
            <person name="Ortiz-Santana B."/>
            <person name="Ovrebo C."/>
            <person name="Racz N."/>
            <person name="Riley R."/>
            <person name="Savchenko A."/>
            <person name="Shiryaev A."/>
            <person name="Soop K."/>
            <person name="Spirin V."/>
            <person name="Szebenyi C."/>
            <person name="Tomsovsky M."/>
            <person name="Tulloss R.E."/>
            <person name="Uehling J."/>
            <person name="Grigoriev I.V."/>
            <person name="Vagvolgyi C."/>
            <person name="Papp T."/>
            <person name="Martin F.M."/>
            <person name="Miettinen O."/>
            <person name="Hibbett D.S."/>
            <person name="Nagy L.G."/>
        </authorList>
    </citation>
    <scope>NUCLEOTIDE SEQUENCE [LARGE SCALE GENOMIC DNA]</scope>
    <source>
        <strain evidence="1 2">CBS 121175</strain>
    </source>
</reference>
<gene>
    <name evidence="1" type="ORF">FA15DRAFT_709795</name>
</gene>
<dbReference type="AlphaFoldDB" id="A0A5C3KFC4"/>
<dbReference type="EMBL" id="ML210395">
    <property type="protein sequence ID" value="TFK18517.1"/>
    <property type="molecule type" value="Genomic_DNA"/>
</dbReference>
<evidence type="ECO:0000313" key="2">
    <source>
        <dbReference type="Proteomes" id="UP000307440"/>
    </source>
</evidence>
<accession>A0A5C3KFC4</accession>